<protein>
    <recommendedName>
        <fullName evidence="2">3-hydroxyisobutyryl-CoA hydrolase</fullName>
        <shortName evidence="2">HIB-CoA hydrolase</shortName>
        <shortName evidence="2">HIBYL-CoA-H</shortName>
        <ecNumber evidence="2">3.1.2.4</ecNumber>
    </recommendedName>
    <alternativeName>
        <fullName evidence="2">3-hydroxyisobutyryl-coenzyme A hydrolase</fullName>
    </alternativeName>
</protein>
<proteinExistence type="inferred from homology"/>
<sequence>MTNAKGYWLNADLNLSYPLFFHLFTIETLDKCFGHGTVEEIIDALRSSALASFKSSSEAEVSVSVTFENACANVPTRSVSFHPIPSFLGLPREHLSTSSLTTSTAAGVQESETARTQDPWCSSTLKRLKEASPLSLKVCLRSIREGRFQTLDQCLVREYRMSVQGISGQISNDFCEGICARMVEKDYAPKWNPPSLEEVSSDMVDQYFSPISELEPELELPTTLREAFT</sequence>
<comment type="pathway">
    <text evidence="2">Amino-acid degradation; L-valine degradation.</text>
</comment>
<dbReference type="EC" id="3.1.2.4" evidence="2"/>
<evidence type="ECO:0000313" key="5">
    <source>
        <dbReference type="Proteomes" id="UP000288805"/>
    </source>
</evidence>
<dbReference type="Proteomes" id="UP000288805">
    <property type="component" value="Unassembled WGS sequence"/>
</dbReference>
<dbReference type="SUPFAM" id="SSF52096">
    <property type="entry name" value="ClpP/crotonase"/>
    <property type="match status" value="1"/>
</dbReference>
<comment type="similarity">
    <text evidence="2">Belongs to the enoyl-CoA hydratase/isomerase family.</text>
</comment>
<dbReference type="Pfam" id="PF16113">
    <property type="entry name" value="ECH_2"/>
    <property type="match status" value="1"/>
</dbReference>
<organism evidence="4 5">
    <name type="scientific">Vitis vinifera</name>
    <name type="common">Grape</name>
    <dbReference type="NCBI Taxonomy" id="29760"/>
    <lineage>
        <taxon>Eukaryota</taxon>
        <taxon>Viridiplantae</taxon>
        <taxon>Streptophyta</taxon>
        <taxon>Embryophyta</taxon>
        <taxon>Tracheophyta</taxon>
        <taxon>Spermatophyta</taxon>
        <taxon>Magnoliopsida</taxon>
        <taxon>eudicotyledons</taxon>
        <taxon>Gunneridae</taxon>
        <taxon>Pentapetalae</taxon>
        <taxon>rosids</taxon>
        <taxon>Vitales</taxon>
        <taxon>Vitaceae</taxon>
        <taxon>Viteae</taxon>
        <taxon>Vitis</taxon>
    </lineage>
</organism>
<reference evidence="4 5" key="1">
    <citation type="journal article" date="2018" name="PLoS Genet.">
        <title>Population sequencing reveals clonal diversity and ancestral inbreeding in the grapevine cultivar Chardonnay.</title>
        <authorList>
            <person name="Roach M.J."/>
            <person name="Johnson D.L."/>
            <person name="Bohlmann J."/>
            <person name="van Vuuren H.J."/>
            <person name="Jones S.J."/>
            <person name="Pretorius I.S."/>
            <person name="Schmidt S.A."/>
            <person name="Borneman A.R."/>
        </authorList>
    </citation>
    <scope>NUCLEOTIDE SEQUENCE [LARGE SCALE GENOMIC DNA]</scope>
    <source>
        <strain evidence="5">cv. Chardonnay</strain>
        <tissue evidence="4">Leaf</tissue>
    </source>
</reference>
<dbReference type="GO" id="GO:0006574">
    <property type="term" value="P:L-valine catabolic process"/>
    <property type="evidence" value="ECO:0007669"/>
    <property type="project" value="UniProtKB-UniRule"/>
</dbReference>
<dbReference type="PANTHER" id="PTHR43176:SF4">
    <property type="entry name" value="3-HYDROXYISOBUTYRYL-COA HYDROLASE-LIKE PROTEIN 1, MITOCHONDRIAL"/>
    <property type="match status" value="1"/>
</dbReference>
<evidence type="ECO:0000256" key="2">
    <source>
        <dbReference type="RuleBase" id="RU369070"/>
    </source>
</evidence>
<feature type="domain" description="Enoyl-CoA hydratase/isomerase" evidence="3">
    <location>
        <begin position="111"/>
        <end position="208"/>
    </location>
</feature>
<dbReference type="InterPro" id="IPR045004">
    <property type="entry name" value="ECH_dom"/>
</dbReference>
<dbReference type="PANTHER" id="PTHR43176">
    <property type="entry name" value="3-HYDROXYISOBUTYRYL-COA HYDROLASE-RELATED"/>
    <property type="match status" value="1"/>
</dbReference>
<gene>
    <name evidence="4" type="primary">VvCHDh000374_1</name>
    <name evidence="4" type="ORF">CK203_090690</name>
</gene>
<comment type="function">
    <text evidence="2">Hydrolyzes 3-hydroxyisobutyryl-CoA (HIBYL-CoA), a saline catabolite. Has high activity toward isobutyryl-CoA. Could be an isobutyryl-CoA dehydrogenase that functions in valine catabolism.</text>
</comment>
<dbReference type="EMBL" id="QGNW01002604">
    <property type="protein sequence ID" value="RVW15179.1"/>
    <property type="molecule type" value="Genomic_DNA"/>
</dbReference>
<name>A0A438BW26_VITVI</name>
<evidence type="ECO:0000313" key="4">
    <source>
        <dbReference type="EMBL" id="RVW15179.1"/>
    </source>
</evidence>
<dbReference type="InterPro" id="IPR032259">
    <property type="entry name" value="HIBYL-CoA-H"/>
</dbReference>
<accession>A0A438BW26</accession>
<evidence type="ECO:0000256" key="1">
    <source>
        <dbReference type="ARBA" id="ARBA00022801"/>
    </source>
</evidence>
<dbReference type="AlphaFoldDB" id="A0A438BW26"/>
<keyword evidence="1 2" id="KW-0378">Hydrolase</keyword>
<evidence type="ECO:0000259" key="3">
    <source>
        <dbReference type="Pfam" id="PF16113"/>
    </source>
</evidence>
<dbReference type="Gene3D" id="3.90.226.10">
    <property type="entry name" value="2-enoyl-CoA Hydratase, Chain A, domain 1"/>
    <property type="match status" value="1"/>
</dbReference>
<dbReference type="GO" id="GO:0003860">
    <property type="term" value="F:3-hydroxyisobutyryl-CoA hydrolase activity"/>
    <property type="evidence" value="ECO:0007669"/>
    <property type="project" value="UniProtKB-UniRule"/>
</dbReference>
<dbReference type="InterPro" id="IPR029045">
    <property type="entry name" value="ClpP/crotonase-like_dom_sf"/>
</dbReference>
<comment type="caution">
    <text evidence="4">The sequence shown here is derived from an EMBL/GenBank/DDBJ whole genome shotgun (WGS) entry which is preliminary data.</text>
</comment>
<comment type="catalytic activity">
    <reaction evidence="2">
        <text>3-hydroxy-2-methylpropanoyl-CoA + H2O = 3-hydroxy-2-methylpropanoate + CoA + H(+)</text>
        <dbReference type="Rhea" id="RHEA:20888"/>
        <dbReference type="ChEBI" id="CHEBI:11805"/>
        <dbReference type="ChEBI" id="CHEBI:15377"/>
        <dbReference type="ChEBI" id="CHEBI:15378"/>
        <dbReference type="ChEBI" id="CHEBI:57287"/>
        <dbReference type="ChEBI" id="CHEBI:57340"/>
        <dbReference type="EC" id="3.1.2.4"/>
    </reaction>
</comment>